<comment type="caution">
    <text evidence="1">The sequence shown here is derived from an EMBL/GenBank/DDBJ whole genome shotgun (WGS) entry which is preliminary data.</text>
</comment>
<dbReference type="AlphaFoldDB" id="X1KHC4"/>
<dbReference type="EMBL" id="BARV01005976">
    <property type="protein sequence ID" value="GAI06088.1"/>
    <property type="molecule type" value="Genomic_DNA"/>
</dbReference>
<sequence>MGDIPGNFPNSGRFAFSVHYEESVDTDLNFRSVLAQPGGFITGDFLTLFDFIQEGKEVCS</sequence>
<proteinExistence type="predicted"/>
<evidence type="ECO:0000313" key="1">
    <source>
        <dbReference type="EMBL" id="GAI06088.1"/>
    </source>
</evidence>
<name>X1KHC4_9ZZZZ</name>
<reference evidence="1" key="1">
    <citation type="journal article" date="2014" name="Front. Microbiol.">
        <title>High frequency of phylogenetically diverse reductive dehalogenase-homologous genes in deep subseafloor sedimentary metagenomes.</title>
        <authorList>
            <person name="Kawai M."/>
            <person name="Futagami T."/>
            <person name="Toyoda A."/>
            <person name="Takaki Y."/>
            <person name="Nishi S."/>
            <person name="Hori S."/>
            <person name="Arai W."/>
            <person name="Tsubouchi T."/>
            <person name="Morono Y."/>
            <person name="Uchiyama I."/>
            <person name="Ito T."/>
            <person name="Fujiyama A."/>
            <person name="Inagaki F."/>
            <person name="Takami H."/>
        </authorList>
    </citation>
    <scope>NUCLEOTIDE SEQUENCE</scope>
    <source>
        <strain evidence="1">Expedition CK06-06</strain>
    </source>
</reference>
<accession>X1KHC4</accession>
<gene>
    <name evidence="1" type="ORF">S06H3_12189</name>
</gene>
<organism evidence="1">
    <name type="scientific">marine sediment metagenome</name>
    <dbReference type="NCBI Taxonomy" id="412755"/>
    <lineage>
        <taxon>unclassified sequences</taxon>
        <taxon>metagenomes</taxon>
        <taxon>ecological metagenomes</taxon>
    </lineage>
</organism>
<protein>
    <submittedName>
        <fullName evidence="1">Uncharacterized protein</fullName>
    </submittedName>
</protein>